<evidence type="ECO:0000313" key="1">
    <source>
        <dbReference type="EMBL" id="ONG53155.1"/>
    </source>
</evidence>
<dbReference type="AlphaFoldDB" id="A0A1V2H421"/>
<accession>A0A1V2H421</accession>
<evidence type="ECO:0008006" key="3">
    <source>
        <dbReference type="Google" id="ProtNLM"/>
    </source>
</evidence>
<reference evidence="1 2" key="1">
    <citation type="submission" date="2016-10" db="EMBL/GenBank/DDBJ databases">
        <title>Draft Genome sequence of Roseomonas sp. strain M3.</title>
        <authorList>
            <person name="Subhash Y."/>
            <person name="Lee S."/>
        </authorList>
    </citation>
    <scope>NUCLEOTIDE SEQUENCE [LARGE SCALE GENOMIC DNA]</scope>
    <source>
        <strain evidence="1 2">M3</strain>
    </source>
</reference>
<name>A0A1V2H421_9PROT</name>
<sequence>MRPDDVMASFRQLFAEQPEAAAGLAGLRDLDAAAELLDRIGARHGIATSAAEIRSHVRRLREEFPASGELSVEALDGVSGGQQAGLSEFDFMLSCLGQPAGPGL</sequence>
<protein>
    <recommendedName>
        <fullName evidence="3">Nif11 domain-containing protein</fullName>
    </recommendedName>
</protein>
<dbReference type="RefSeq" id="WP_076957841.1">
    <property type="nucleotide sequence ID" value="NZ_MLCO01000114.1"/>
</dbReference>
<proteinExistence type="predicted"/>
<comment type="caution">
    <text evidence="1">The sequence shown here is derived from an EMBL/GenBank/DDBJ whole genome shotgun (WGS) entry which is preliminary data.</text>
</comment>
<keyword evidence="2" id="KW-1185">Reference proteome</keyword>
<evidence type="ECO:0000313" key="2">
    <source>
        <dbReference type="Proteomes" id="UP000188879"/>
    </source>
</evidence>
<dbReference type="Proteomes" id="UP000188879">
    <property type="component" value="Unassembled WGS sequence"/>
</dbReference>
<gene>
    <name evidence="1" type="ORF">BKE38_13305</name>
</gene>
<organism evidence="1 2">
    <name type="scientific">Teichococcus deserti</name>
    <dbReference type="NCBI Taxonomy" id="1817963"/>
    <lineage>
        <taxon>Bacteria</taxon>
        <taxon>Pseudomonadati</taxon>
        <taxon>Pseudomonadota</taxon>
        <taxon>Alphaproteobacteria</taxon>
        <taxon>Acetobacterales</taxon>
        <taxon>Roseomonadaceae</taxon>
        <taxon>Roseomonas</taxon>
    </lineage>
</organism>
<dbReference type="EMBL" id="MLCO01000114">
    <property type="protein sequence ID" value="ONG53155.1"/>
    <property type="molecule type" value="Genomic_DNA"/>
</dbReference>